<dbReference type="HOGENOM" id="CLU_002663_1_0_1"/>
<dbReference type="InterPro" id="IPR050701">
    <property type="entry name" value="Histone_Mod_Regulator"/>
</dbReference>
<dbReference type="PROSITE" id="PS51805">
    <property type="entry name" value="EPHD"/>
    <property type="match status" value="1"/>
</dbReference>
<comment type="subcellular location">
    <subcellularLocation>
        <location evidence="1">Nucleus</location>
    </subcellularLocation>
</comment>
<dbReference type="InterPro" id="IPR013083">
    <property type="entry name" value="Znf_RING/FYVE/PHD"/>
</dbReference>
<dbReference type="PANTHER" id="PTHR13793:SF107">
    <property type="entry name" value="BROMODOMAIN-CONTAINING PROTEIN HOMOLOG"/>
    <property type="match status" value="1"/>
</dbReference>
<dbReference type="Pfam" id="PF10513">
    <property type="entry name" value="EPL1"/>
    <property type="match status" value="1"/>
</dbReference>
<dbReference type="InParanoid" id="Q6CP99"/>
<name>Q6CP99_KLULA</name>
<keyword evidence="4 7" id="KW-0863">Zinc-finger</keyword>
<accession>Q6CP99</accession>
<dbReference type="FunFam" id="3.30.40.10:FF:000007">
    <property type="entry name" value="Bromodomain containing 1, isoform CRA_b"/>
    <property type="match status" value="1"/>
</dbReference>
<dbReference type="EMBL" id="CR382125">
    <property type="protein sequence ID" value="CAG99327.1"/>
    <property type="molecule type" value="Genomic_DNA"/>
</dbReference>
<gene>
    <name evidence="10" type="ORF">KLLA0_E06491g</name>
</gene>
<evidence type="ECO:0000256" key="7">
    <source>
        <dbReference type="PROSITE-ProRule" id="PRU00146"/>
    </source>
</evidence>
<evidence type="ECO:0000256" key="3">
    <source>
        <dbReference type="ARBA" id="ARBA00022737"/>
    </source>
</evidence>
<dbReference type="PROSITE" id="PS50016">
    <property type="entry name" value="ZF_PHD_2"/>
    <property type="match status" value="1"/>
</dbReference>
<keyword evidence="5" id="KW-0862">Zinc</keyword>
<evidence type="ECO:0000256" key="1">
    <source>
        <dbReference type="ARBA" id="ARBA00004123"/>
    </source>
</evidence>
<reference evidence="10 11" key="1">
    <citation type="journal article" date="2004" name="Nature">
        <title>Genome evolution in yeasts.</title>
        <authorList>
            <consortium name="Genolevures"/>
            <person name="Dujon B."/>
            <person name="Sherman D."/>
            <person name="Fischer G."/>
            <person name="Durrens P."/>
            <person name="Casaregola S."/>
            <person name="Lafontaine I."/>
            <person name="de Montigny J."/>
            <person name="Marck C."/>
            <person name="Neuveglise C."/>
            <person name="Talla E."/>
            <person name="Goffard N."/>
            <person name="Frangeul L."/>
            <person name="Aigle M."/>
            <person name="Anthouard V."/>
            <person name="Babour A."/>
            <person name="Barbe V."/>
            <person name="Barnay S."/>
            <person name="Blanchin S."/>
            <person name="Beckerich J.M."/>
            <person name="Beyne E."/>
            <person name="Bleykasten C."/>
            <person name="Boisrame A."/>
            <person name="Boyer J."/>
            <person name="Cattolico L."/>
            <person name="Confanioleri F."/>
            <person name="de Daruvar A."/>
            <person name="Despons L."/>
            <person name="Fabre E."/>
            <person name="Fairhead C."/>
            <person name="Ferry-Dumazet H."/>
            <person name="Groppi A."/>
            <person name="Hantraye F."/>
            <person name="Hennequin C."/>
            <person name="Jauniaux N."/>
            <person name="Joyet P."/>
            <person name="Kachouri R."/>
            <person name="Kerrest A."/>
            <person name="Koszul R."/>
            <person name="Lemaire M."/>
            <person name="Lesur I."/>
            <person name="Ma L."/>
            <person name="Muller H."/>
            <person name="Nicaud J.M."/>
            <person name="Nikolski M."/>
            <person name="Oztas S."/>
            <person name="Ozier-Kalogeropoulos O."/>
            <person name="Pellenz S."/>
            <person name="Potier S."/>
            <person name="Richard G.F."/>
            <person name="Straub M.L."/>
            <person name="Suleau A."/>
            <person name="Swennene D."/>
            <person name="Tekaia F."/>
            <person name="Wesolowski-Louvel M."/>
            <person name="Westhof E."/>
            <person name="Wirth B."/>
            <person name="Zeniou-Meyer M."/>
            <person name="Zivanovic I."/>
            <person name="Bolotin-Fukuhara M."/>
            <person name="Thierry A."/>
            <person name="Bouchier C."/>
            <person name="Caudron B."/>
            <person name="Scarpelli C."/>
            <person name="Gaillardin C."/>
            <person name="Weissenbach J."/>
            <person name="Wincker P."/>
            <person name="Souciet J.L."/>
        </authorList>
    </citation>
    <scope>NUCLEOTIDE SEQUENCE [LARGE SCALE GENOMIC DNA]</scope>
    <source>
        <strain evidence="11">ATCC 8585 / CBS 2359 / DSM 70799 / NBRC 1267 / NRRL Y-1140 / WM37</strain>
    </source>
</reference>
<feature type="domain" description="PHD-type" evidence="9">
    <location>
        <begin position="292"/>
        <end position="414"/>
    </location>
</feature>
<dbReference type="SUPFAM" id="SSF57903">
    <property type="entry name" value="FYVE/PHD zinc finger"/>
    <property type="match status" value="1"/>
</dbReference>
<evidence type="ECO:0000313" key="10">
    <source>
        <dbReference type="EMBL" id="CAG99327.1"/>
    </source>
</evidence>
<evidence type="ECO:0000256" key="6">
    <source>
        <dbReference type="ARBA" id="ARBA00023242"/>
    </source>
</evidence>
<evidence type="ECO:0000259" key="8">
    <source>
        <dbReference type="PROSITE" id="PS50016"/>
    </source>
</evidence>
<dbReference type="GO" id="GO:0006357">
    <property type="term" value="P:regulation of transcription by RNA polymerase II"/>
    <property type="evidence" value="ECO:0007669"/>
    <property type="project" value="TreeGrafter"/>
</dbReference>
<evidence type="ECO:0000259" key="9">
    <source>
        <dbReference type="PROSITE" id="PS51805"/>
    </source>
</evidence>
<dbReference type="eggNOG" id="KOG0955">
    <property type="taxonomic scope" value="Eukaryota"/>
</dbReference>
<keyword evidence="6" id="KW-0539">Nucleus</keyword>
<dbReference type="AlphaFoldDB" id="Q6CP99"/>
<dbReference type="InterPro" id="IPR034732">
    <property type="entry name" value="EPHD"/>
</dbReference>
<dbReference type="Pfam" id="PF13831">
    <property type="entry name" value="PHD_2"/>
    <property type="match status" value="1"/>
</dbReference>
<dbReference type="InterPro" id="IPR019542">
    <property type="entry name" value="Enhancer_polycomb-like_N"/>
</dbReference>
<proteinExistence type="predicted"/>
<dbReference type="SMART" id="SM00249">
    <property type="entry name" value="PHD"/>
    <property type="match status" value="2"/>
</dbReference>
<evidence type="ECO:0000313" key="11">
    <source>
        <dbReference type="Proteomes" id="UP000000598"/>
    </source>
</evidence>
<keyword evidence="11" id="KW-1185">Reference proteome</keyword>
<sequence length="727" mass="83698">MQTQEDGVRLREEVSFKHFYPDLDVNDLVLFGKNNHDELNDRHRHDEEEVYPDDNLREHLKSWKQLIVNDSITIEMLGPQIKNAEFKRCKIRISQLNPHGKVNKQLVKYGYRSHADRTCGLDQKSYCKKTDLLMKHSNEFFADVSPYQVNFKVEYDMDEQDDLFLRHLNTALTNSKHKLSHEVFEIVITILENEAFHLEKKIPPRVSPSATNNTHESHAAWKHHELYGSDDGTGYPMDQPCAVCGGIECDNSNAIVFCDGCDIAVHQECYGVVFIPEGQWLCRRCMISKNRKLECLFCPSTTGAFKQTDNGSWGHVLCGIWIPELYFGNLHYMEPIGGIENIPKSRWKLTCYICKQEVGACIQCSNKNCFAAYHTTCAKRAGLYMNFNGCTVQEAASKNFSTGAFLESFCHKHSPNGWSSCEDGIRKTRDYFNHINHHKVLQDSAVEENKQSAKKTIKNKWKTSRGTLIAPQAFADITMRVLNRFHVPNSEQISLDICKYWTMKRELKRGAPLVRKFSPSSLNTLDTEELNDRIVFSEVLLRDLNSLEGLASSLVAKQECNVERVRNQRIINDIAFHPIRYILKDVVWNNLTKTLSFKSFADLESSSNFKVIPYISSRLENDEYLSVQEFKDEFVGNIVKITSNERSPRSLVIMGSKLINDLNKLLSKIDELDVHTLLHDDFDIDERTHQVEEVNWKGRKILAREGLADVEDLSIKQERQLKGLLRD</sequence>
<evidence type="ECO:0000256" key="4">
    <source>
        <dbReference type="ARBA" id="ARBA00022771"/>
    </source>
</evidence>
<dbReference type="PaxDb" id="284590-Q6CP99"/>
<dbReference type="Gene3D" id="3.30.40.10">
    <property type="entry name" value="Zinc/RING finger domain, C3HC4 (zinc finger)"/>
    <property type="match status" value="2"/>
</dbReference>
<dbReference type="OMA" id="CKYWSMK"/>
<dbReference type="PANTHER" id="PTHR13793">
    <property type="entry name" value="PHD FINGER PROTEINS"/>
    <property type="match status" value="1"/>
</dbReference>
<dbReference type="KEGG" id="kla:KLLA0_E06491g"/>
<dbReference type="GO" id="GO:0008270">
    <property type="term" value="F:zinc ion binding"/>
    <property type="evidence" value="ECO:0007669"/>
    <property type="project" value="UniProtKB-KW"/>
</dbReference>
<dbReference type="Pfam" id="PF13832">
    <property type="entry name" value="zf-HC5HC2H_2"/>
    <property type="match status" value="1"/>
</dbReference>
<organism evidence="10 11">
    <name type="scientific">Kluyveromyces lactis (strain ATCC 8585 / CBS 2359 / DSM 70799 / NBRC 1267 / NRRL Y-1140 / WM37)</name>
    <name type="common">Yeast</name>
    <name type="synonym">Candida sphaerica</name>
    <dbReference type="NCBI Taxonomy" id="284590"/>
    <lineage>
        <taxon>Eukaryota</taxon>
        <taxon>Fungi</taxon>
        <taxon>Dikarya</taxon>
        <taxon>Ascomycota</taxon>
        <taxon>Saccharomycotina</taxon>
        <taxon>Saccharomycetes</taxon>
        <taxon>Saccharomycetales</taxon>
        <taxon>Saccharomycetaceae</taxon>
        <taxon>Kluyveromyces</taxon>
    </lineage>
</organism>
<dbReference type="GO" id="GO:0005634">
    <property type="term" value="C:nucleus"/>
    <property type="evidence" value="ECO:0007669"/>
    <property type="project" value="UniProtKB-SubCell"/>
</dbReference>
<evidence type="ECO:0000256" key="2">
    <source>
        <dbReference type="ARBA" id="ARBA00022723"/>
    </source>
</evidence>
<evidence type="ECO:0000256" key="5">
    <source>
        <dbReference type="ARBA" id="ARBA00022833"/>
    </source>
</evidence>
<keyword evidence="3" id="KW-0677">Repeat</keyword>
<dbReference type="CDD" id="cd15492">
    <property type="entry name" value="PHD_BRPF_JADE_like"/>
    <property type="match status" value="1"/>
</dbReference>
<keyword evidence="2" id="KW-0479">Metal-binding</keyword>
<dbReference type="Proteomes" id="UP000000598">
    <property type="component" value="Chromosome E"/>
</dbReference>
<feature type="domain" description="PHD-type" evidence="8">
    <location>
        <begin position="238"/>
        <end position="288"/>
    </location>
</feature>
<dbReference type="InterPro" id="IPR001965">
    <property type="entry name" value="Znf_PHD"/>
</dbReference>
<dbReference type="STRING" id="284590.Q6CP99"/>
<dbReference type="FunCoup" id="Q6CP99">
    <property type="interactions" value="184"/>
</dbReference>
<dbReference type="InterPro" id="IPR019787">
    <property type="entry name" value="Znf_PHD-finger"/>
</dbReference>
<dbReference type="InterPro" id="IPR011011">
    <property type="entry name" value="Znf_FYVE_PHD"/>
</dbReference>
<protein>
    <submittedName>
        <fullName evidence="10">KLLA0E06491p</fullName>
    </submittedName>
</protein>